<dbReference type="InterPro" id="IPR037045">
    <property type="entry name" value="S8pro/Inhibitor_I9_sf"/>
</dbReference>
<dbReference type="PANTHER" id="PTHR28288">
    <property type="entry name" value="PROTEASE B INHIBITOR 2"/>
    <property type="match status" value="1"/>
</dbReference>
<dbReference type="GO" id="GO:0004866">
    <property type="term" value="F:endopeptidase inhibitor activity"/>
    <property type="evidence" value="ECO:0007669"/>
    <property type="project" value="TreeGrafter"/>
</dbReference>
<evidence type="ECO:0008006" key="4">
    <source>
        <dbReference type="Google" id="ProtNLM"/>
    </source>
</evidence>
<dbReference type="InterPro" id="IPR052471">
    <property type="entry name" value="PBI_I9"/>
</dbReference>
<evidence type="ECO:0000313" key="3">
    <source>
        <dbReference type="Proteomes" id="UP000663831"/>
    </source>
</evidence>
<gene>
    <name evidence="2" type="ORF">RDB_LOCUS141610</name>
</gene>
<dbReference type="OrthoDB" id="5518345at2759"/>
<reference evidence="2" key="1">
    <citation type="submission" date="2021-01" db="EMBL/GenBank/DDBJ databases">
        <authorList>
            <person name="Kaushik A."/>
        </authorList>
    </citation>
    <scope>NUCLEOTIDE SEQUENCE</scope>
    <source>
        <strain evidence="2">AG3-1AP</strain>
    </source>
</reference>
<name>A0A8H3D8A2_9AGAM</name>
<comment type="similarity">
    <text evidence="1">Belongs to the protease inhibitor I9 family.</text>
</comment>
<dbReference type="Gene3D" id="3.30.70.80">
    <property type="entry name" value="Peptidase S8 propeptide/proteinase inhibitor I9"/>
    <property type="match status" value="1"/>
</dbReference>
<sequence length="112" mass="12408">MPETGAGCNHMLTRRLLLEPLRITCVHYSSLQPPHIVHTTMKSYTILFVDEATKGQMDNYKQNIQKSGGSIKHEYDSLKGVTAILPEDRVQPLANDPIVSIMEADTVATTQG</sequence>
<organism evidence="2 3">
    <name type="scientific">Rhizoctonia solani</name>
    <dbReference type="NCBI Taxonomy" id="456999"/>
    <lineage>
        <taxon>Eukaryota</taxon>
        <taxon>Fungi</taxon>
        <taxon>Dikarya</taxon>
        <taxon>Basidiomycota</taxon>
        <taxon>Agaricomycotina</taxon>
        <taxon>Agaricomycetes</taxon>
        <taxon>Cantharellales</taxon>
        <taxon>Ceratobasidiaceae</taxon>
        <taxon>Rhizoctonia</taxon>
    </lineage>
</organism>
<evidence type="ECO:0000313" key="2">
    <source>
        <dbReference type="EMBL" id="CAE6519129.1"/>
    </source>
</evidence>
<proteinExistence type="inferred from homology"/>
<protein>
    <recommendedName>
        <fullName evidence="4">Inhibitor I9 domain-containing protein</fullName>
    </recommendedName>
</protein>
<dbReference type="PANTHER" id="PTHR28288:SF2">
    <property type="entry name" value="PROTEASE B INHIBITOR 2"/>
    <property type="match status" value="1"/>
</dbReference>
<dbReference type="SUPFAM" id="SSF54897">
    <property type="entry name" value="Protease propeptides/inhibitors"/>
    <property type="match status" value="1"/>
</dbReference>
<dbReference type="AlphaFoldDB" id="A0A8H3D8A2"/>
<evidence type="ECO:0000256" key="1">
    <source>
        <dbReference type="ARBA" id="ARBA00038069"/>
    </source>
</evidence>
<dbReference type="Proteomes" id="UP000663831">
    <property type="component" value="Unassembled WGS sequence"/>
</dbReference>
<dbReference type="EMBL" id="CAJMWV010006148">
    <property type="protein sequence ID" value="CAE6519129.1"/>
    <property type="molecule type" value="Genomic_DNA"/>
</dbReference>
<accession>A0A8H3D8A2</accession>
<comment type="caution">
    <text evidence="2">The sequence shown here is derived from an EMBL/GenBank/DDBJ whole genome shotgun (WGS) entry which is preliminary data.</text>
</comment>
<dbReference type="GO" id="GO:0042144">
    <property type="term" value="P:vacuole fusion, non-autophagic"/>
    <property type="evidence" value="ECO:0007669"/>
    <property type="project" value="TreeGrafter"/>
</dbReference>